<reference evidence="1 2" key="1">
    <citation type="submission" date="2013-09" db="EMBL/GenBank/DDBJ databases">
        <title>Corchorus capsularis genome sequencing.</title>
        <authorList>
            <person name="Alam M."/>
            <person name="Haque M.S."/>
            <person name="Islam M.S."/>
            <person name="Emdad E.M."/>
            <person name="Islam M.M."/>
            <person name="Ahmed B."/>
            <person name="Halim A."/>
            <person name="Hossen Q.M.M."/>
            <person name="Hossain M.Z."/>
            <person name="Ahmed R."/>
            <person name="Khan M.M."/>
            <person name="Islam R."/>
            <person name="Rashid M.M."/>
            <person name="Khan S.A."/>
            <person name="Rahman M.S."/>
            <person name="Alam M."/>
        </authorList>
    </citation>
    <scope>NUCLEOTIDE SEQUENCE [LARGE SCALE GENOMIC DNA]</scope>
    <source>
        <strain evidence="2">cv. CVL-1</strain>
        <tissue evidence="1">Whole seedling</tissue>
    </source>
</reference>
<organism evidence="1 2">
    <name type="scientific">Corchorus capsularis</name>
    <name type="common">Jute</name>
    <dbReference type="NCBI Taxonomy" id="210143"/>
    <lineage>
        <taxon>Eukaryota</taxon>
        <taxon>Viridiplantae</taxon>
        <taxon>Streptophyta</taxon>
        <taxon>Embryophyta</taxon>
        <taxon>Tracheophyta</taxon>
        <taxon>Spermatophyta</taxon>
        <taxon>Magnoliopsida</taxon>
        <taxon>eudicotyledons</taxon>
        <taxon>Gunneridae</taxon>
        <taxon>Pentapetalae</taxon>
        <taxon>rosids</taxon>
        <taxon>malvids</taxon>
        <taxon>Malvales</taxon>
        <taxon>Malvaceae</taxon>
        <taxon>Grewioideae</taxon>
        <taxon>Apeibeae</taxon>
        <taxon>Corchorus</taxon>
    </lineage>
</organism>
<gene>
    <name evidence="1" type="ORF">CCACVL1_05206</name>
</gene>
<evidence type="ECO:0000313" key="2">
    <source>
        <dbReference type="Proteomes" id="UP000188268"/>
    </source>
</evidence>
<name>A0A1R3JLY9_COCAP</name>
<protein>
    <submittedName>
        <fullName evidence="1">Uncharacterized protein</fullName>
    </submittedName>
</protein>
<dbReference type="Proteomes" id="UP000188268">
    <property type="component" value="Unassembled WGS sequence"/>
</dbReference>
<comment type="caution">
    <text evidence="1">The sequence shown here is derived from an EMBL/GenBank/DDBJ whole genome shotgun (WGS) entry which is preliminary data.</text>
</comment>
<accession>A0A1R3JLY9</accession>
<sequence length="66" mass="6990">MAILNSFISCFSASKVASEGDDSSPSPTSTKVDAAAKVELKESNKPKKSPPIPISYFPIGTRFSLL</sequence>
<evidence type="ECO:0000313" key="1">
    <source>
        <dbReference type="EMBL" id="OMO95876.1"/>
    </source>
</evidence>
<dbReference type="EMBL" id="AWWV01007569">
    <property type="protein sequence ID" value="OMO95876.1"/>
    <property type="molecule type" value="Genomic_DNA"/>
</dbReference>
<dbReference type="Gramene" id="OMO95876">
    <property type="protein sequence ID" value="OMO95876"/>
    <property type="gene ID" value="CCACVL1_05206"/>
</dbReference>
<dbReference type="AlphaFoldDB" id="A0A1R3JLY9"/>
<keyword evidence="2" id="KW-1185">Reference proteome</keyword>
<proteinExistence type="predicted"/>